<comment type="pathway">
    <text evidence="1 10">Amino-acid biosynthesis; S-adenosyl-L-methionine biosynthesis; S-adenosyl-L-methionine from L-methionine: step 1/1.</text>
</comment>
<dbReference type="AlphaFoldDB" id="A0A4S2BC86"/>
<evidence type="ECO:0000256" key="9">
    <source>
        <dbReference type="ARBA" id="ARBA00022958"/>
    </source>
</evidence>
<comment type="cofactor">
    <cofactor evidence="10">
        <name>Mg(2+)</name>
        <dbReference type="ChEBI" id="CHEBI:18420"/>
    </cofactor>
    <text evidence="10">Binds 2 divalent ions per subunit.</text>
</comment>
<dbReference type="NCBIfam" id="TIGR01034">
    <property type="entry name" value="metK"/>
    <property type="match status" value="1"/>
</dbReference>
<feature type="binding site" description="in other chain" evidence="10">
    <location>
        <position position="282"/>
    </location>
    <ligand>
        <name>L-methionine</name>
        <dbReference type="ChEBI" id="CHEBI:57844"/>
        <note>ligand shared between two neighboring subunits</note>
    </ligand>
</feature>
<dbReference type="GO" id="GO:0005737">
    <property type="term" value="C:cytoplasm"/>
    <property type="evidence" value="ECO:0007669"/>
    <property type="project" value="UniProtKB-SubCell"/>
</dbReference>
<evidence type="ECO:0000256" key="11">
    <source>
        <dbReference type="RuleBase" id="RU000542"/>
    </source>
</evidence>
<dbReference type="GO" id="GO:0005524">
    <property type="term" value="F:ATP binding"/>
    <property type="evidence" value="ECO:0007669"/>
    <property type="project" value="UniProtKB-UniRule"/>
</dbReference>
<dbReference type="SUPFAM" id="SSF55973">
    <property type="entry name" value="S-adenosylmethionine synthetase"/>
    <property type="match status" value="3"/>
</dbReference>
<keyword evidence="7 10" id="KW-0067">ATP-binding</keyword>
<dbReference type="InterPro" id="IPR022636">
    <property type="entry name" value="S-AdoMet_synthetase_sfam"/>
</dbReference>
<dbReference type="InterPro" id="IPR022630">
    <property type="entry name" value="S-AdoMet_synt_C"/>
</dbReference>
<evidence type="ECO:0000259" key="14">
    <source>
        <dbReference type="Pfam" id="PF02772"/>
    </source>
</evidence>
<dbReference type="EC" id="2.5.1.6" evidence="10"/>
<comment type="similarity">
    <text evidence="2 10 12">Belongs to the AdoMet synthase family.</text>
</comment>
<dbReference type="Pfam" id="PF00438">
    <property type="entry name" value="S-AdoMet_synt_N"/>
    <property type="match status" value="1"/>
</dbReference>
<feature type="binding site" evidence="10">
    <location>
        <position position="278"/>
    </location>
    <ligand>
        <name>ATP</name>
        <dbReference type="ChEBI" id="CHEBI:30616"/>
        <note>ligand shared between two neighboring subunits</note>
    </ligand>
</feature>
<keyword evidence="3 10" id="KW-0554">One-carbon metabolism</keyword>
<evidence type="ECO:0000256" key="10">
    <source>
        <dbReference type="HAMAP-Rule" id="MF_00086"/>
    </source>
</evidence>
<comment type="subunit">
    <text evidence="10">Homotetramer; dimer of dimers.</text>
</comment>
<keyword evidence="8 10" id="KW-0460">Magnesium</keyword>
<comment type="subcellular location">
    <subcellularLocation>
        <location evidence="10 11">Cytoplasm</location>
    </subcellularLocation>
</comment>
<feature type="binding site" description="in other chain" evidence="10">
    <location>
        <position position="56"/>
    </location>
    <ligand>
        <name>L-methionine</name>
        <dbReference type="ChEBI" id="CHEBI:57844"/>
        <note>ligand shared between two neighboring subunits</note>
    </ligand>
</feature>
<dbReference type="Proteomes" id="UP000309117">
    <property type="component" value="Unassembled WGS sequence"/>
</dbReference>
<protein>
    <recommendedName>
        <fullName evidence="10">S-adenosylmethionine synthase</fullName>
        <shortName evidence="10">AdoMet synthase</shortName>
        <ecNumber evidence="10">2.5.1.6</ecNumber>
    </recommendedName>
    <alternativeName>
        <fullName evidence="10">MAT</fullName>
    </alternativeName>
    <alternativeName>
        <fullName evidence="10">Methionine adenosyltransferase</fullName>
    </alternativeName>
</protein>
<comment type="catalytic activity">
    <reaction evidence="10">
        <text>L-methionine + ATP + H2O = S-adenosyl-L-methionine + phosphate + diphosphate</text>
        <dbReference type="Rhea" id="RHEA:21080"/>
        <dbReference type="ChEBI" id="CHEBI:15377"/>
        <dbReference type="ChEBI" id="CHEBI:30616"/>
        <dbReference type="ChEBI" id="CHEBI:33019"/>
        <dbReference type="ChEBI" id="CHEBI:43474"/>
        <dbReference type="ChEBI" id="CHEBI:57844"/>
        <dbReference type="ChEBI" id="CHEBI:59789"/>
        <dbReference type="EC" id="2.5.1.6"/>
    </reaction>
</comment>
<feature type="binding site" evidence="10">
    <location>
        <position position="17"/>
    </location>
    <ligand>
        <name>Mg(2+)</name>
        <dbReference type="ChEBI" id="CHEBI:18420"/>
    </ligand>
</feature>
<evidence type="ECO:0000256" key="3">
    <source>
        <dbReference type="ARBA" id="ARBA00022563"/>
    </source>
</evidence>
<dbReference type="CDD" id="cd18079">
    <property type="entry name" value="S-AdoMet_synt"/>
    <property type="match status" value="1"/>
</dbReference>
<evidence type="ECO:0000256" key="8">
    <source>
        <dbReference type="ARBA" id="ARBA00022842"/>
    </source>
</evidence>
<feature type="binding site" evidence="10">
    <location>
        <position position="251"/>
    </location>
    <ligand>
        <name>ATP</name>
        <dbReference type="ChEBI" id="CHEBI:30616"/>
        <note>ligand shared between two neighboring subunits</note>
    </ligand>
</feature>
<dbReference type="UniPathway" id="UPA00315">
    <property type="reaction ID" value="UER00080"/>
</dbReference>
<feature type="binding site" description="in other chain" evidence="10">
    <location>
        <position position="99"/>
    </location>
    <ligand>
        <name>L-methionine</name>
        <dbReference type="ChEBI" id="CHEBI:57844"/>
        <note>ligand shared between two neighboring subunits</note>
    </ligand>
</feature>
<evidence type="ECO:0000256" key="7">
    <source>
        <dbReference type="ARBA" id="ARBA00022840"/>
    </source>
</evidence>
<dbReference type="PIRSF" id="PIRSF000497">
    <property type="entry name" value="MAT"/>
    <property type="match status" value="1"/>
</dbReference>
<feature type="binding site" evidence="10">
    <location>
        <position position="274"/>
    </location>
    <ligand>
        <name>ATP</name>
        <dbReference type="ChEBI" id="CHEBI:30616"/>
        <note>ligand shared between two neighboring subunits</note>
    </ligand>
</feature>
<sequence>MEKRLFTSESVSEGHPDKVADQISDAILDALLEKDPNAHVACETIVTTGMVYVFGEISTNAYVDIQKVVRKTVLKIGYDRPELGFDGNNCAVLVDIDEQSPDIADGVDHSLETRENKSDDDKLDKIGAGDQGLMFGFAIKETSELMPLPISLAHRLMRRVAALRKDKTLEWLRPDAKAQVTVEYDADNKPKRVDTVVISTQTDAEVSNEEIRKAMIDLVIREVIPEKYLDDETKFLINPSGRFVIGGPKGDSGLTGRKIIVDTYGGYARHGGGAFSGKDATKVDRSASYAARYVAKNIVAAGLAYRCEVQLAYAIGVAHPVSVMIDTAGTGKVSDELLTAAVRNVFDLRPAGIIEMLDLRRPIYEQTAAYGHFGRTDIDLPWEKTDKVQALLDYIKENK</sequence>
<keyword evidence="9 10" id="KW-0630">Potassium</keyword>
<evidence type="ECO:0000256" key="2">
    <source>
        <dbReference type="ARBA" id="ARBA00009685"/>
    </source>
</evidence>
<dbReference type="GO" id="GO:0006556">
    <property type="term" value="P:S-adenosylmethionine biosynthetic process"/>
    <property type="evidence" value="ECO:0007669"/>
    <property type="project" value="UniProtKB-UniRule"/>
</dbReference>
<evidence type="ECO:0000313" key="16">
    <source>
        <dbReference type="EMBL" id="TGY11733.1"/>
    </source>
</evidence>
<dbReference type="InterPro" id="IPR002133">
    <property type="entry name" value="S-AdoMet_synthetase"/>
</dbReference>
<comment type="function">
    <text evidence="10">Catalyzes the formation of S-adenosylmethionine (AdoMet) from methionine and ATP. The overall synthetic reaction is composed of two sequential steps, AdoMet formation and the subsequent tripolyphosphate hydrolysis which occurs prior to release of AdoMet from the enzyme.</text>
</comment>
<dbReference type="Gene3D" id="3.30.300.10">
    <property type="match status" value="3"/>
</dbReference>
<feature type="binding site" description="in other chain" evidence="10">
    <location>
        <begin position="175"/>
        <end position="177"/>
    </location>
    <ligand>
        <name>ATP</name>
        <dbReference type="ChEBI" id="CHEBI:30616"/>
        <note>ligand shared between two neighboring subunits</note>
    </ligand>
</feature>
<evidence type="ECO:0000259" key="13">
    <source>
        <dbReference type="Pfam" id="PF00438"/>
    </source>
</evidence>
<gene>
    <name evidence="10" type="primary">metK</name>
    <name evidence="16" type="ORF">E5351_08680</name>
</gene>
<dbReference type="PROSITE" id="PS00377">
    <property type="entry name" value="ADOMET_SYNTHASE_2"/>
    <property type="match status" value="1"/>
</dbReference>
<feature type="binding site" evidence="10">
    <location>
        <position position="43"/>
    </location>
    <ligand>
        <name>K(+)</name>
        <dbReference type="ChEBI" id="CHEBI:29103"/>
    </ligand>
</feature>
<evidence type="ECO:0000259" key="15">
    <source>
        <dbReference type="Pfam" id="PF02773"/>
    </source>
</evidence>
<reference evidence="16 17" key="1">
    <citation type="submission" date="2019-04" db="EMBL/GenBank/DDBJ databases">
        <title>Microbes associate with the intestines of laboratory mice.</title>
        <authorList>
            <person name="Navarre W."/>
            <person name="Wong E."/>
            <person name="Huang K."/>
            <person name="Tropini C."/>
            <person name="Ng K."/>
            <person name="Yu B."/>
        </authorList>
    </citation>
    <scope>NUCLEOTIDE SEQUENCE [LARGE SCALE GENOMIC DNA]</scope>
    <source>
        <strain evidence="16 17">NM61_E11</strain>
    </source>
</reference>
<comment type="caution">
    <text evidence="16">The sequence shown here is derived from an EMBL/GenBank/DDBJ whole genome shotgun (WGS) entry which is preliminary data.</text>
</comment>
<accession>A0A4S2BC86</accession>
<evidence type="ECO:0000256" key="6">
    <source>
        <dbReference type="ARBA" id="ARBA00022741"/>
    </source>
</evidence>
<dbReference type="GO" id="GO:0006730">
    <property type="term" value="P:one-carbon metabolic process"/>
    <property type="evidence" value="ECO:0007669"/>
    <property type="project" value="UniProtKB-KW"/>
</dbReference>
<feature type="domain" description="S-adenosylmethionine synthetase C-terminal" evidence="15">
    <location>
        <begin position="245"/>
        <end position="384"/>
    </location>
</feature>
<evidence type="ECO:0000256" key="1">
    <source>
        <dbReference type="ARBA" id="ARBA00005224"/>
    </source>
</evidence>
<name>A0A4S2BC86_9LACO</name>
<feature type="binding site" evidence="10">
    <location>
        <position position="251"/>
    </location>
    <ligand>
        <name>L-methionine</name>
        <dbReference type="ChEBI" id="CHEBI:57844"/>
        <note>ligand shared between two neighboring subunits</note>
    </ligand>
</feature>
<organism evidence="16 17">
    <name type="scientific">Lactobacillus intestinalis</name>
    <dbReference type="NCBI Taxonomy" id="151781"/>
    <lineage>
        <taxon>Bacteria</taxon>
        <taxon>Bacillati</taxon>
        <taxon>Bacillota</taxon>
        <taxon>Bacilli</taxon>
        <taxon>Lactobacillales</taxon>
        <taxon>Lactobacillaceae</taxon>
        <taxon>Lactobacillus</taxon>
    </lineage>
</organism>
<feature type="region of interest" description="Flexible loop" evidence="10">
    <location>
        <begin position="99"/>
        <end position="109"/>
    </location>
</feature>
<comment type="cofactor">
    <cofactor evidence="10">
        <name>K(+)</name>
        <dbReference type="ChEBI" id="CHEBI:29103"/>
    </cofactor>
    <text evidence="10">Binds 1 potassium ion per subunit.</text>
</comment>
<dbReference type="EMBL" id="SRYV01000017">
    <property type="protein sequence ID" value="TGY11733.1"/>
    <property type="molecule type" value="Genomic_DNA"/>
</dbReference>
<proteinExistence type="inferred from homology"/>
<keyword evidence="6 10" id="KW-0547">Nucleotide-binding</keyword>
<feature type="binding site" description="in other chain" evidence="10">
    <location>
        <begin position="242"/>
        <end position="243"/>
    </location>
    <ligand>
        <name>ATP</name>
        <dbReference type="ChEBI" id="CHEBI:30616"/>
        <note>ligand shared between two neighboring subunits</note>
    </ligand>
</feature>
<dbReference type="PROSITE" id="PS00376">
    <property type="entry name" value="ADOMET_SYNTHASE_1"/>
    <property type="match status" value="1"/>
</dbReference>
<dbReference type="GO" id="GO:0004478">
    <property type="term" value="F:methionine adenosyltransferase activity"/>
    <property type="evidence" value="ECO:0007669"/>
    <property type="project" value="UniProtKB-UniRule"/>
</dbReference>
<dbReference type="Pfam" id="PF02773">
    <property type="entry name" value="S-AdoMet_synt_C"/>
    <property type="match status" value="1"/>
</dbReference>
<dbReference type="Pfam" id="PF02772">
    <property type="entry name" value="S-AdoMet_synt_M"/>
    <property type="match status" value="1"/>
</dbReference>
<feature type="domain" description="S-adenosylmethionine synthetase central" evidence="14">
    <location>
        <begin position="125"/>
        <end position="243"/>
    </location>
</feature>
<feature type="binding site" description="in other chain" evidence="10">
    <location>
        <begin position="257"/>
        <end position="258"/>
    </location>
    <ligand>
        <name>ATP</name>
        <dbReference type="ChEBI" id="CHEBI:30616"/>
        <note>ligand shared between two neighboring subunits</note>
    </ligand>
</feature>
<evidence type="ECO:0000313" key="17">
    <source>
        <dbReference type="Proteomes" id="UP000309117"/>
    </source>
</evidence>
<dbReference type="InterPro" id="IPR022629">
    <property type="entry name" value="S-AdoMet_synt_central"/>
</dbReference>
<dbReference type="InterPro" id="IPR022631">
    <property type="entry name" value="ADOMET_SYNTHASE_CS"/>
</dbReference>
<evidence type="ECO:0000256" key="5">
    <source>
        <dbReference type="ARBA" id="ARBA00022723"/>
    </source>
</evidence>
<feature type="binding site" description="in other chain" evidence="10">
    <location>
        <position position="15"/>
    </location>
    <ligand>
        <name>ATP</name>
        <dbReference type="ChEBI" id="CHEBI:30616"/>
        <note>ligand shared between two neighboring subunits</note>
    </ligand>
</feature>
<dbReference type="GO" id="GO:0000287">
    <property type="term" value="F:magnesium ion binding"/>
    <property type="evidence" value="ECO:0007669"/>
    <property type="project" value="UniProtKB-UniRule"/>
</dbReference>
<dbReference type="PANTHER" id="PTHR11964">
    <property type="entry name" value="S-ADENOSYLMETHIONINE SYNTHETASE"/>
    <property type="match status" value="1"/>
</dbReference>
<evidence type="ECO:0000256" key="12">
    <source>
        <dbReference type="RuleBase" id="RU004462"/>
    </source>
</evidence>
<keyword evidence="10" id="KW-0963">Cytoplasm</keyword>
<feature type="domain" description="S-adenosylmethionine synthetase N-terminal" evidence="13">
    <location>
        <begin position="4"/>
        <end position="101"/>
    </location>
</feature>
<dbReference type="InterPro" id="IPR022628">
    <property type="entry name" value="S-AdoMet_synt_N"/>
</dbReference>
<evidence type="ECO:0000256" key="4">
    <source>
        <dbReference type="ARBA" id="ARBA00022679"/>
    </source>
</evidence>
<dbReference type="RefSeq" id="WP_004046305.1">
    <property type="nucleotide sequence ID" value="NZ_AQFR02000003.1"/>
</dbReference>
<dbReference type="HAMAP" id="MF_00086">
    <property type="entry name" value="S_AdoMet_synth1"/>
    <property type="match status" value="1"/>
</dbReference>
<dbReference type="FunFam" id="3.30.300.10:FF:000003">
    <property type="entry name" value="S-adenosylmethionine synthase"/>
    <property type="match status" value="1"/>
</dbReference>
<keyword evidence="4 10" id="KW-0808">Transferase</keyword>
<keyword evidence="5 10" id="KW-0479">Metal-binding</keyword>